<keyword evidence="11" id="KW-1185">Reference proteome</keyword>
<organism evidence="10 11">
    <name type="scientific">Goodea atripinnis</name>
    <dbReference type="NCBI Taxonomy" id="208336"/>
    <lineage>
        <taxon>Eukaryota</taxon>
        <taxon>Metazoa</taxon>
        <taxon>Chordata</taxon>
        <taxon>Craniata</taxon>
        <taxon>Vertebrata</taxon>
        <taxon>Euteleostomi</taxon>
        <taxon>Actinopterygii</taxon>
        <taxon>Neopterygii</taxon>
        <taxon>Teleostei</taxon>
        <taxon>Neoteleostei</taxon>
        <taxon>Acanthomorphata</taxon>
        <taxon>Ovalentaria</taxon>
        <taxon>Atherinomorphae</taxon>
        <taxon>Cyprinodontiformes</taxon>
        <taxon>Goodeidae</taxon>
        <taxon>Goodea</taxon>
    </lineage>
</organism>
<keyword evidence="2" id="KW-0808">Transferase</keyword>
<dbReference type="InterPro" id="IPR004299">
    <property type="entry name" value="MBOAT_fam"/>
</dbReference>
<proteinExistence type="predicted"/>
<dbReference type="InterPro" id="IPR049941">
    <property type="entry name" value="LPLAT_7/PORCN-like"/>
</dbReference>
<evidence type="ECO:0000313" key="11">
    <source>
        <dbReference type="Proteomes" id="UP001476798"/>
    </source>
</evidence>
<comment type="subcellular location">
    <subcellularLocation>
        <location evidence="1">Endoplasmic reticulum membrane</location>
        <topology evidence="1">Multi-pass membrane protein</topology>
    </subcellularLocation>
</comment>
<reference evidence="10 11" key="1">
    <citation type="submission" date="2021-06" db="EMBL/GenBank/DDBJ databases">
        <authorList>
            <person name="Palmer J.M."/>
        </authorList>
    </citation>
    <scope>NUCLEOTIDE SEQUENCE [LARGE SCALE GENOMIC DNA]</scope>
    <source>
        <strain evidence="10 11">GA_2019</strain>
        <tissue evidence="10">Muscle</tissue>
    </source>
</reference>
<dbReference type="PANTHER" id="PTHR13906">
    <property type="entry name" value="PORCUPINE"/>
    <property type="match status" value="1"/>
</dbReference>
<feature type="transmembrane region" description="Helical" evidence="9">
    <location>
        <begin position="177"/>
        <end position="198"/>
    </location>
</feature>
<keyword evidence="4" id="KW-0256">Endoplasmic reticulum</keyword>
<evidence type="ECO:0000256" key="3">
    <source>
        <dbReference type="ARBA" id="ARBA00022692"/>
    </source>
</evidence>
<feature type="transmembrane region" description="Helical" evidence="9">
    <location>
        <begin position="109"/>
        <end position="129"/>
    </location>
</feature>
<feature type="transmembrane region" description="Helical" evidence="9">
    <location>
        <begin position="7"/>
        <end position="24"/>
    </location>
</feature>
<evidence type="ECO:0000256" key="2">
    <source>
        <dbReference type="ARBA" id="ARBA00022679"/>
    </source>
</evidence>
<feature type="transmembrane region" description="Helical" evidence="9">
    <location>
        <begin position="149"/>
        <end position="171"/>
    </location>
</feature>
<evidence type="ECO:0000256" key="9">
    <source>
        <dbReference type="SAM" id="Phobius"/>
    </source>
</evidence>
<keyword evidence="6 9" id="KW-0472">Membrane</keyword>
<evidence type="ECO:0000256" key="1">
    <source>
        <dbReference type="ARBA" id="ARBA00004477"/>
    </source>
</evidence>
<name>A0ABV0MN84_9TELE</name>
<evidence type="ECO:0000256" key="6">
    <source>
        <dbReference type="ARBA" id="ARBA00023136"/>
    </source>
</evidence>
<feature type="region of interest" description="Disordered" evidence="8">
    <location>
        <begin position="207"/>
        <end position="238"/>
    </location>
</feature>
<keyword evidence="7" id="KW-0012">Acyltransferase</keyword>
<keyword evidence="5 9" id="KW-1133">Transmembrane helix</keyword>
<feature type="transmembrane region" description="Helical" evidence="9">
    <location>
        <begin position="72"/>
        <end position="89"/>
    </location>
</feature>
<evidence type="ECO:0000256" key="4">
    <source>
        <dbReference type="ARBA" id="ARBA00022824"/>
    </source>
</evidence>
<protein>
    <submittedName>
        <fullName evidence="10">Uncharacterized protein</fullName>
    </submittedName>
</protein>
<comment type="caution">
    <text evidence="10">The sequence shown here is derived from an EMBL/GenBank/DDBJ whole genome shotgun (WGS) entry which is preliminary data.</text>
</comment>
<dbReference type="PANTHER" id="PTHR13906:SF7">
    <property type="entry name" value="LYSOPHOSPHOLIPID ACYLTRANSFERASE 2"/>
    <property type="match status" value="1"/>
</dbReference>
<feature type="transmembrane region" description="Helical" evidence="9">
    <location>
        <begin position="44"/>
        <end position="60"/>
    </location>
</feature>
<evidence type="ECO:0000256" key="7">
    <source>
        <dbReference type="ARBA" id="ARBA00023315"/>
    </source>
</evidence>
<gene>
    <name evidence="10" type="ORF">GOODEAATRI_000475</name>
</gene>
<accession>A0ABV0MN84</accession>
<dbReference type="EMBL" id="JAHRIO010010010">
    <property type="protein sequence ID" value="MEQ2160562.1"/>
    <property type="molecule type" value="Genomic_DNA"/>
</dbReference>
<keyword evidence="3 9" id="KW-0812">Transmembrane</keyword>
<dbReference type="Pfam" id="PF03062">
    <property type="entry name" value="MBOAT"/>
    <property type="match status" value="1"/>
</dbReference>
<evidence type="ECO:0000256" key="8">
    <source>
        <dbReference type="SAM" id="MobiDB-lite"/>
    </source>
</evidence>
<evidence type="ECO:0000313" key="10">
    <source>
        <dbReference type="EMBL" id="MEQ2160562.1"/>
    </source>
</evidence>
<sequence>MSSQHAVVSKLCTCAISLATYLSLYRLLPVDYSINDDFVKSTPFYLQVIYLYLAMLALRPKYYFVWTLGEQLLNFSEIIVILPVMRNFRCPVNPTAATFLLSAMWHGVYPGYYLTFVTGIGMTMAARAVRHNIRPYFLVTDSHKRIYDVITWVCTQVAISYTVVPFVLLAVGPSLKFYSSWYFSLHLLCLLVVLVLPVKSRRRQAREKQDSLTKDATQGEQRDHSCTDNNCNQKDKTT</sequence>
<dbReference type="Proteomes" id="UP001476798">
    <property type="component" value="Unassembled WGS sequence"/>
</dbReference>
<evidence type="ECO:0000256" key="5">
    <source>
        <dbReference type="ARBA" id="ARBA00022989"/>
    </source>
</evidence>